<organism evidence="1 2">
    <name type="scientific">Oceanotoga teriensis</name>
    <dbReference type="NCBI Taxonomy" id="515440"/>
    <lineage>
        <taxon>Bacteria</taxon>
        <taxon>Thermotogati</taxon>
        <taxon>Thermotogota</taxon>
        <taxon>Thermotogae</taxon>
        <taxon>Petrotogales</taxon>
        <taxon>Petrotogaceae</taxon>
        <taxon>Oceanotoga</taxon>
    </lineage>
</organism>
<reference evidence="1 2" key="1">
    <citation type="submission" date="2018-05" db="EMBL/GenBank/DDBJ databases">
        <title>Genomic Encyclopedia of Type Strains, Phase IV (KMG-IV): sequencing the most valuable type-strain genomes for metagenomic binning, comparative biology and taxonomic classification.</title>
        <authorList>
            <person name="Goeker M."/>
        </authorList>
    </citation>
    <scope>NUCLEOTIDE SEQUENCE [LARGE SCALE GENOMIC DNA]</scope>
    <source>
        <strain evidence="1 2">DSM 24906</strain>
    </source>
</reference>
<dbReference type="InterPro" id="IPR015946">
    <property type="entry name" value="KH_dom-like_a/b"/>
</dbReference>
<dbReference type="Gene3D" id="2.20.25.10">
    <property type="match status" value="1"/>
</dbReference>
<sequence>MKKYYEFKEISPRHFYSRTASEHDIHVDAGKEIGGGDTAARPFEYLMTGLAGCSGIDVSMILEKMKVEYEEFNIKIDADRRDEDPGIFETIHMVYEFKGDNLPIDKLERAVKLSQEKYCGAAAIFKASAKLTYEIKVIN</sequence>
<keyword evidence="2" id="KW-1185">Reference proteome</keyword>
<name>A0AA45C8F4_9BACT</name>
<dbReference type="RefSeq" id="WP_109604121.1">
    <property type="nucleotide sequence ID" value="NZ_JAMHJO010000026.1"/>
</dbReference>
<evidence type="ECO:0000313" key="2">
    <source>
        <dbReference type="Proteomes" id="UP000245921"/>
    </source>
</evidence>
<evidence type="ECO:0000313" key="1">
    <source>
        <dbReference type="EMBL" id="PWJ96009.1"/>
    </source>
</evidence>
<dbReference type="Proteomes" id="UP000245921">
    <property type="component" value="Unassembled WGS sequence"/>
</dbReference>
<dbReference type="PANTHER" id="PTHR34352:SF1">
    <property type="entry name" value="PROTEIN YHFA"/>
    <property type="match status" value="1"/>
</dbReference>
<dbReference type="Pfam" id="PF02566">
    <property type="entry name" value="OsmC"/>
    <property type="match status" value="1"/>
</dbReference>
<dbReference type="InterPro" id="IPR036102">
    <property type="entry name" value="OsmC/Ohrsf"/>
</dbReference>
<dbReference type="Gene3D" id="3.30.300.20">
    <property type="match status" value="1"/>
</dbReference>
<comment type="caution">
    <text evidence="1">The sequence shown here is derived from an EMBL/GenBank/DDBJ whole genome shotgun (WGS) entry which is preliminary data.</text>
</comment>
<dbReference type="PANTHER" id="PTHR34352">
    <property type="entry name" value="PROTEIN YHFA"/>
    <property type="match status" value="1"/>
</dbReference>
<protein>
    <submittedName>
        <fullName evidence="1">Redox protein</fullName>
    </submittedName>
</protein>
<dbReference type="SUPFAM" id="SSF82784">
    <property type="entry name" value="OsmC-like"/>
    <property type="match status" value="1"/>
</dbReference>
<accession>A0AA45C8F4</accession>
<proteinExistence type="predicted"/>
<dbReference type="EMBL" id="QGGI01000003">
    <property type="protein sequence ID" value="PWJ96009.1"/>
    <property type="molecule type" value="Genomic_DNA"/>
</dbReference>
<dbReference type="InterPro" id="IPR003718">
    <property type="entry name" value="OsmC/Ohr_fam"/>
</dbReference>
<dbReference type="AlphaFoldDB" id="A0AA45C8F4"/>
<gene>
    <name evidence="1" type="ORF">C7380_103190</name>
</gene>